<evidence type="ECO:0000256" key="1">
    <source>
        <dbReference type="SAM" id="MobiDB-lite"/>
    </source>
</evidence>
<organism evidence="2 3">
    <name type="scientific">Vibrio navarrensis</name>
    <dbReference type="NCBI Taxonomy" id="29495"/>
    <lineage>
        <taxon>Bacteria</taxon>
        <taxon>Pseudomonadati</taxon>
        <taxon>Pseudomonadota</taxon>
        <taxon>Gammaproteobacteria</taxon>
        <taxon>Vibrionales</taxon>
        <taxon>Vibrionaceae</taxon>
        <taxon>Vibrio</taxon>
    </lineage>
</organism>
<evidence type="ECO:0000313" key="3">
    <source>
        <dbReference type="Proteomes" id="UP000029994"/>
    </source>
</evidence>
<accession>A0A099LTA1</accession>
<evidence type="ECO:0000313" key="2">
    <source>
        <dbReference type="EMBL" id="KGK10512.1"/>
    </source>
</evidence>
<dbReference type="EMBL" id="JMCG01000001">
    <property type="protein sequence ID" value="KGK10512.1"/>
    <property type="molecule type" value="Genomic_DNA"/>
</dbReference>
<feature type="region of interest" description="Disordered" evidence="1">
    <location>
        <begin position="1"/>
        <end position="25"/>
    </location>
</feature>
<keyword evidence="3" id="KW-1185">Reference proteome</keyword>
<feature type="compositionally biased region" description="Basic residues" evidence="1">
    <location>
        <begin position="15"/>
        <end position="25"/>
    </location>
</feature>
<gene>
    <name evidence="2" type="ORF">EA26_03975</name>
</gene>
<dbReference type="AlphaFoldDB" id="A0A099LTA1"/>
<sequence>MVAKQVAQRISAKATKPRHQHHRWKAHHLLCREDRGGNHQGLSGHRHANAFKKNTDDQGKIAVLFQKGLHGKKQLIELLQVRCPLGETLIFNSAVRVKNQRLRHRQAGN</sequence>
<comment type="caution">
    <text evidence="2">The sequence shown here is derived from an EMBL/GenBank/DDBJ whole genome shotgun (WGS) entry which is preliminary data.</text>
</comment>
<dbReference type="Proteomes" id="UP000029994">
    <property type="component" value="Unassembled WGS sequence"/>
</dbReference>
<name>A0A099LTA1_9VIBR</name>
<protein>
    <submittedName>
        <fullName evidence="2">Uncharacterized protein</fullName>
    </submittedName>
</protein>
<proteinExistence type="predicted"/>
<reference evidence="2 3" key="1">
    <citation type="submission" date="2014-04" db="EMBL/GenBank/DDBJ databases">
        <title>Genome sequencing of Vibrio navarrensis strains.</title>
        <authorList>
            <person name="Gladney L.M."/>
            <person name="Katz L.S."/>
            <person name="Marino-Ramirez L."/>
            <person name="Jordan I.K."/>
        </authorList>
    </citation>
    <scope>NUCLEOTIDE SEQUENCE [LARGE SCALE GENOMIC DNA]</scope>
    <source>
        <strain evidence="2 3">ATCC 51183</strain>
    </source>
</reference>